<feature type="transmembrane region" description="Helical" evidence="6">
    <location>
        <begin position="260"/>
        <end position="281"/>
    </location>
</feature>
<accession>A0ABR3IUP9</accession>
<evidence type="ECO:0000256" key="6">
    <source>
        <dbReference type="SAM" id="Phobius"/>
    </source>
</evidence>
<feature type="domain" description="NFD4 C-terminal" evidence="7">
    <location>
        <begin position="348"/>
        <end position="469"/>
    </location>
</feature>
<organism evidence="8 9">
    <name type="scientific">Hohenbuehelia grisea</name>
    <dbReference type="NCBI Taxonomy" id="104357"/>
    <lineage>
        <taxon>Eukaryota</taxon>
        <taxon>Fungi</taxon>
        <taxon>Dikarya</taxon>
        <taxon>Basidiomycota</taxon>
        <taxon>Agaricomycotina</taxon>
        <taxon>Agaricomycetes</taxon>
        <taxon>Agaricomycetidae</taxon>
        <taxon>Agaricales</taxon>
        <taxon>Pleurotineae</taxon>
        <taxon>Pleurotaceae</taxon>
        <taxon>Hohenbuehelia</taxon>
    </lineage>
</organism>
<evidence type="ECO:0000256" key="4">
    <source>
        <dbReference type="ARBA" id="ARBA00023136"/>
    </source>
</evidence>
<keyword evidence="3 6" id="KW-1133">Transmembrane helix</keyword>
<keyword evidence="9" id="KW-1185">Reference proteome</keyword>
<feature type="region of interest" description="Disordered" evidence="5">
    <location>
        <begin position="203"/>
        <end position="228"/>
    </location>
</feature>
<dbReference type="PANTHER" id="PTHR21576">
    <property type="entry name" value="UNCHARACTERIZED NODULIN-LIKE PROTEIN"/>
    <property type="match status" value="1"/>
</dbReference>
<comment type="subcellular location">
    <subcellularLocation>
        <location evidence="1">Membrane</location>
        <topology evidence="1">Multi-pass membrane protein</topology>
    </subcellularLocation>
</comment>
<dbReference type="InterPro" id="IPR036259">
    <property type="entry name" value="MFS_trans_sf"/>
</dbReference>
<dbReference type="Proteomes" id="UP001556367">
    <property type="component" value="Unassembled WGS sequence"/>
</dbReference>
<feature type="transmembrane region" description="Helical" evidence="6">
    <location>
        <begin position="44"/>
        <end position="63"/>
    </location>
</feature>
<dbReference type="Gene3D" id="1.20.1250.20">
    <property type="entry name" value="MFS general substrate transporter like domains"/>
    <property type="match status" value="2"/>
</dbReference>
<sequence length="482" mass="52258">MAEVTLILTCLSILCNALFAGGIFTFPVLSPALAIRCGLTQPELTTIVLAGMIGQYPFSAFVGKIIDHRGPATCSAVASVLFAGAYGLFAHEISKVHETKDPYAFYRLTLYFFLAGLGTVFSYFSTVFAASRVLPNHSGVAAGISMSLFGLSPLFLSTIASNVYMTEFGLDIIPFLKFMTVFSFITHVNGALNIRVSSHSQLQNQPIEPPRHPDTRGGSCSDDPADEHTALLPTDSTVDFSPAVVLQDNTMLSVFKDWHFWFLATSLFFTLGMCEMVLSNIGSIAMSLPPSHGHFVDTPLDAGPARQVKLLSLANTLSRIVVGPLADFVSPVVAFLPPDGSTIPRRHYISRISFLTAASLLLAATFLVVSLTVRSQGQLWILSVGCGISYGAIFTVLPSIISAIWGVTNLGRNFGALTYAPFLGTPVFSYLYAFIYARDAESSSGICYGSVCWITTFWFCFVTAVISFIGTLILWRNWRGRL</sequence>
<gene>
    <name evidence="8" type="ORF">HGRIS_013175</name>
</gene>
<evidence type="ECO:0000313" key="9">
    <source>
        <dbReference type="Proteomes" id="UP001556367"/>
    </source>
</evidence>
<feature type="transmembrane region" description="Helical" evidence="6">
    <location>
        <begin position="348"/>
        <end position="373"/>
    </location>
</feature>
<feature type="transmembrane region" description="Helical" evidence="6">
    <location>
        <begin position="379"/>
        <end position="405"/>
    </location>
</feature>
<dbReference type="SUPFAM" id="SSF103473">
    <property type="entry name" value="MFS general substrate transporter"/>
    <property type="match status" value="1"/>
</dbReference>
<feature type="transmembrane region" description="Helical" evidence="6">
    <location>
        <begin position="456"/>
        <end position="475"/>
    </location>
</feature>
<comment type="caution">
    <text evidence="8">The sequence shown here is derived from an EMBL/GenBank/DDBJ whole genome shotgun (WGS) entry which is preliminary data.</text>
</comment>
<evidence type="ECO:0000313" key="8">
    <source>
        <dbReference type="EMBL" id="KAL0947032.1"/>
    </source>
</evidence>
<proteinExistence type="predicted"/>
<feature type="transmembrane region" description="Helical" evidence="6">
    <location>
        <begin position="109"/>
        <end position="128"/>
    </location>
</feature>
<protein>
    <recommendedName>
        <fullName evidence="7">NFD4 C-terminal domain-containing protein</fullName>
    </recommendedName>
</protein>
<feature type="transmembrane region" description="Helical" evidence="6">
    <location>
        <begin position="140"/>
        <end position="160"/>
    </location>
</feature>
<dbReference type="EMBL" id="JASNQZ010000015">
    <property type="protein sequence ID" value="KAL0947032.1"/>
    <property type="molecule type" value="Genomic_DNA"/>
</dbReference>
<feature type="transmembrane region" description="Helical" evidence="6">
    <location>
        <begin position="417"/>
        <end position="436"/>
    </location>
</feature>
<keyword evidence="4 6" id="KW-0472">Membrane</keyword>
<evidence type="ECO:0000256" key="3">
    <source>
        <dbReference type="ARBA" id="ARBA00022989"/>
    </source>
</evidence>
<evidence type="ECO:0000256" key="5">
    <source>
        <dbReference type="SAM" id="MobiDB-lite"/>
    </source>
</evidence>
<dbReference type="Pfam" id="PF07690">
    <property type="entry name" value="MFS_1"/>
    <property type="match status" value="1"/>
</dbReference>
<feature type="transmembrane region" description="Helical" evidence="6">
    <location>
        <begin position="70"/>
        <end position="89"/>
    </location>
</feature>
<dbReference type="PANTHER" id="PTHR21576:SF158">
    <property type="entry name" value="RIBOSOMAL RNA-PROCESSING PROTEIN 12-LIKE CONSERVED DOMAIN-CONTAINING PROTEIN"/>
    <property type="match status" value="1"/>
</dbReference>
<keyword evidence="2 6" id="KW-0812">Transmembrane</keyword>
<name>A0ABR3IUP9_9AGAR</name>
<evidence type="ECO:0000256" key="2">
    <source>
        <dbReference type="ARBA" id="ARBA00022692"/>
    </source>
</evidence>
<dbReference type="Pfam" id="PF23262">
    <property type="entry name" value="NFD4_C"/>
    <property type="match status" value="1"/>
</dbReference>
<evidence type="ECO:0000259" key="7">
    <source>
        <dbReference type="Pfam" id="PF23262"/>
    </source>
</evidence>
<dbReference type="InterPro" id="IPR056555">
    <property type="entry name" value="NFD4_C"/>
</dbReference>
<reference evidence="9" key="1">
    <citation type="submission" date="2024-06" db="EMBL/GenBank/DDBJ databases">
        <title>Multi-omics analyses provide insights into the biosynthesis of the anticancer antibiotic pleurotin in Hohenbuehelia grisea.</title>
        <authorList>
            <person name="Weaver J.A."/>
            <person name="Alberti F."/>
        </authorList>
    </citation>
    <scope>NUCLEOTIDE SEQUENCE [LARGE SCALE GENOMIC DNA]</scope>
    <source>
        <strain evidence="9">T-177</strain>
    </source>
</reference>
<evidence type="ECO:0000256" key="1">
    <source>
        <dbReference type="ARBA" id="ARBA00004141"/>
    </source>
</evidence>
<dbReference type="InterPro" id="IPR011701">
    <property type="entry name" value="MFS"/>
</dbReference>